<keyword evidence="2" id="KW-0328">Glycosyltransferase</keyword>
<keyword evidence="6 8" id="KW-1133">Transmembrane helix</keyword>
<dbReference type="Pfam" id="PF02434">
    <property type="entry name" value="Fringe"/>
    <property type="match status" value="2"/>
</dbReference>
<sequence>MACVDFWVLCSVLFVYMSVLVPVPGSFENSGFESPSSIDLKGIVFVIQSQSNSFHVRRAEELRKSILQQAADLTQELPRVLLLHELSKQEGAWTILPLLPHFSATYSRNSSWIFFCEEETRIQVPELLETLRRYDTSKDWFLGKALHDEESTIIHHYAFSEDPTIFKYPDFAAGWALSIPLLNKLTKRLKSEALRSDFTIDLKHEIALYIWDNGKGPPLTPVPELCTDGVDAHCATTSHSSLPLCGNPVKKEDIFVAVKTCKKFHDDRSMFWVFRFYSIFYSELPSLKNSVVSIVTCPLLIYNIANIILKFSEYRKAIDFWLLILDIGLLISSWYLFHFLHCWLGKSPVCLGERVAQPPFYGRRSLCCGTGYMDWVKLTIIVFFASFCRLHVADCPKIEVLLHCTMDLGIPNTDRALHLMAAPVCIPTNTVSVKNPVSILSLFLCMVSFTSLVKFIPRYCTVLAFLG</sequence>
<organism evidence="10 11">
    <name type="scientific">Cnephaeus nilssonii</name>
    <name type="common">Northern bat</name>
    <name type="synonym">Eptesicus nilssonii</name>
    <dbReference type="NCBI Taxonomy" id="3371016"/>
    <lineage>
        <taxon>Eukaryota</taxon>
        <taxon>Metazoa</taxon>
        <taxon>Chordata</taxon>
        <taxon>Craniata</taxon>
        <taxon>Vertebrata</taxon>
        <taxon>Euteleostomi</taxon>
        <taxon>Mammalia</taxon>
        <taxon>Eutheria</taxon>
        <taxon>Laurasiatheria</taxon>
        <taxon>Chiroptera</taxon>
        <taxon>Yangochiroptera</taxon>
        <taxon>Vespertilionidae</taxon>
        <taxon>Cnephaeus</taxon>
    </lineage>
</organism>
<dbReference type="EMBL" id="JAULJE010000007">
    <property type="protein sequence ID" value="KAK1340722.1"/>
    <property type="molecule type" value="Genomic_DNA"/>
</dbReference>
<dbReference type="GO" id="GO:0016020">
    <property type="term" value="C:membrane"/>
    <property type="evidence" value="ECO:0007669"/>
    <property type="project" value="UniProtKB-SubCell"/>
</dbReference>
<dbReference type="AlphaFoldDB" id="A0AA40I1D5"/>
<keyword evidence="7 8" id="KW-0472">Membrane</keyword>
<keyword evidence="3" id="KW-0808">Transferase</keyword>
<evidence type="ECO:0000256" key="6">
    <source>
        <dbReference type="ARBA" id="ARBA00022989"/>
    </source>
</evidence>
<reference evidence="10" key="1">
    <citation type="submission" date="2023-06" db="EMBL/GenBank/DDBJ databases">
        <title>Reference genome for the Northern bat (Eptesicus nilssonii), a most northern bat species.</title>
        <authorList>
            <person name="Laine V.N."/>
            <person name="Pulliainen A.T."/>
            <person name="Lilley T.M."/>
        </authorList>
    </citation>
    <scope>NUCLEOTIDE SEQUENCE</scope>
    <source>
        <strain evidence="10">BLF_Eptnil</strain>
        <tissue evidence="10">Kidney</tissue>
    </source>
</reference>
<dbReference type="Gene3D" id="3.90.550.50">
    <property type="match status" value="1"/>
</dbReference>
<dbReference type="GO" id="GO:0016757">
    <property type="term" value="F:glycosyltransferase activity"/>
    <property type="evidence" value="ECO:0007669"/>
    <property type="project" value="UniProtKB-KW"/>
</dbReference>
<comment type="subcellular location">
    <subcellularLocation>
        <location evidence="1">Membrane</location>
        <topology evidence="1">Single-pass type II membrane protein</topology>
    </subcellularLocation>
</comment>
<name>A0AA40I1D5_CNENI</name>
<feature type="domain" description="Fringe-like glycosyltransferase" evidence="9">
    <location>
        <begin position="248"/>
        <end position="359"/>
    </location>
</feature>
<keyword evidence="5" id="KW-0735">Signal-anchor</keyword>
<gene>
    <name evidence="10" type="ORF">QTO34_017113</name>
</gene>
<evidence type="ECO:0000256" key="3">
    <source>
        <dbReference type="ARBA" id="ARBA00022679"/>
    </source>
</evidence>
<evidence type="ECO:0000256" key="4">
    <source>
        <dbReference type="ARBA" id="ARBA00022692"/>
    </source>
</evidence>
<evidence type="ECO:0000256" key="7">
    <source>
        <dbReference type="ARBA" id="ARBA00023136"/>
    </source>
</evidence>
<accession>A0AA40I1D5</accession>
<evidence type="ECO:0000256" key="1">
    <source>
        <dbReference type="ARBA" id="ARBA00004606"/>
    </source>
</evidence>
<evidence type="ECO:0000313" key="11">
    <source>
        <dbReference type="Proteomes" id="UP001177744"/>
    </source>
</evidence>
<proteinExistence type="predicted"/>
<evidence type="ECO:0000259" key="9">
    <source>
        <dbReference type="Pfam" id="PF02434"/>
    </source>
</evidence>
<evidence type="ECO:0000256" key="2">
    <source>
        <dbReference type="ARBA" id="ARBA00022676"/>
    </source>
</evidence>
<protein>
    <recommendedName>
        <fullName evidence="9">Fringe-like glycosyltransferase domain-containing protein</fullName>
    </recommendedName>
</protein>
<evidence type="ECO:0000256" key="5">
    <source>
        <dbReference type="ARBA" id="ARBA00022968"/>
    </source>
</evidence>
<feature type="transmembrane region" description="Helical" evidence="8">
    <location>
        <begin position="6"/>
        <end position="27"/>
    </location>
</feature>
<comment type="caution">
    <text evidence="10">The sequence shown here is derived from an EMBL/GenBank/DDBJ whole genome shotgun (WGS) entry which is preliminary data.</text>
</comment>
<evidence type="ECO:0000313" key="10">
    <source>
        <dbReference type="EMBL" id="KAK1340722.1"/>
    </source>
</evidence>
<keyword evidence="4 8" id="KW-0812">Transmembrane</keyword>
<evidence type="ECO:0000256" key="8">
    <source>
        <dbReference type="SAM" id="Phobius"/>
    </source>
</evidence>
<dbReference type="FunFam" id="3.90.550.50:FF:000021">
    <property type="entry name" value="Beta 3-glucosyltransferase"/>
    <property type="match status" value="1"/>
</dbReference>
<dbReference type="Proteomes" id="UP001177744">
    <property type="component" value="Unassembled WGS sequence"/>
</dbReference>
<dbReference type="InterPro" id="IPR003378">
    <property type="entry name" value="Fringe-like_glycosylTrfase"/>
</dbReference>
<keyword evidence="11" id="KW-1185">Reference proteome</keyword>
<feature type="domain" description="Fringe-like glycosyltransferase" evidence="9">
    <location>
        <begin position="104"/>
        <end position="193"/>
    </location>
</feature>